<evidence type="ECO:0000313" key="2">
    <source>
        <dbReference type="Proteomes" id="UP001352852"/>
    </source>
</evidence>
<protein>
    <submittedName>
        <fullName evidence="1">Uncharacterized protein</fullName>
    </submittedName>
</protein>
<name>A0ABU7D6F5_9TELE</name>
<comment type="caution">
    <text evidence="1">The sequence shown here is derived from an EMBL/GenBank/DDBJ whole genome shotgun (WGS) entry which is preliminary data.</text>
</comment>
<sequence>MKPDNRGGGAAEVMGQHGIIEFNHFEALSVSEGCVLVVCPDFCTTCDLDLHPGLRHHQHLLGVKCELEGGL</sequence>
<proteinExistence type="predicted"/>
<reference evidence="1 2" key="1">
    <citation type="submission" date="2021-06" db="EMBL/GenBank/DDBJ databases">
        <authorList>
            <person name="Palmer J.M."/>
        </authorList>
    </citation>
    <scope>NUCLEOTIDE SEQUENCE [LARGE SCALE GENOMIC DNA]</scope>
    <source>
        <strain evidence="1 2">CL_MEX2019</strain>
        <tissue evidence="1">Muscle</tissue>
    </source>
</reference>
<dbReference type="Proteomes" id="UP001352852">
    <property type="component" value="Unassembled WGS sequence"/>
</dbReference>
<evidence type="ECO:0000313" key="1">
    <source>
        <dbReference type="EMBL" id="MED6269278.1"/>
    </source>
</evidence>
<dbReference type="EMBL" id="JAHUTJ010013302">
    <property type="protein sequence ID" value="MED6269278.1"/>
    <property type="molecule type" value="Genomic_DNA"/>
</dbReference>
<organism evidence="1 2">
    <name type="scientific">Characodon lateralis</name>
    <dbReference type="NCBI Taxonomy" id="208331"/>
    <lineage>
        <taxon>Eukaryota</taxon>
        <taxon>Metazoa</taxon>
        <taxon>Chordata</taxon>
        <taxon>Craniata</taxon>
        <taxon>Vertebrata</taxon>
        <taxon>Euteleostomi</taxon>
        <taxon>Actinopterygii</taxon>
        <taxon>Neopterygii</taxon>
        <taxon>Teleostei</taxon>
        <taxon>Neoteleostei</taxon>
        <taxon>Acanthomorphata</taxon>
        <taxon>Ovalentaria</taxon>
        <taxon>Atherinomorphae</taxon>
        <taxon>Cyprinodontiformes</taxon>
        <taxon>Goodeidae</taxon>
        <taxon>Characodon</taxon>
    </lineage>
</organism>
<gene>
    <name evidence="1" type="ORF">CHARACLAT_031480</name>
</gene>
<accession>A0ABU7D6F5</accession>
<keyword evidence="2" id="KW-1185">Reference proteome</keyword>